<comment type="subcellular location">
    <subcellularLocation>
        <location evidence="1">Membrane</location>
        <topology evidence="1">Multi-pass membrane protein</topology>
    </subcellularLocation>
</comment>
<gene>
    <name evidence="6" type="ORF">IMG5_027110</name>
</gene>
<keyword evidence="4 5" id="KW-0472">Membrane</keyword>
<accession>G0QL84</accession>
<feature type="transmembrane region" description="Helical" evidence="5">
    <location>
        <begin position="15"/>
        <end position="36"/>
    </location>
</feature>
<reference evidence="6 7" key="1">
    <citation type="submission" date="2011-07" db="EMBL/GenBank/DDBJ databases">
        <authorList>
            <person name="Coyne R."/>
            <person name="Brami D."/>
            <person name="Johnson J."/>
            <person name="Hostetler J."/>
            <person name="Hannick L."/>
            <person name="Clark T."/>
            <person name="Cassidy-Hanley D."/>
            <person name="Inman J."/>
        </authorList>
    </citation>
    <scope>NUCLEOTIDE SEQUENCE [LARGE SCALE GENOMIC DNA]</scope>
    <source>
        <strain evidence="6 7">G5</strain>
    </source>
</reference>
<dbReference type="Proteomes" id="UP000008983">
    <property type="component" value="Unassembled WGS sequence"/>
</dbReference>
<evidence type="ECO:0000256" key="4">
    <source>
        <dbReference type="ARBA" id="ARBA00023136"/>
    </source>
</evidence>
<proteinExistence type="predicted"/>
<protein>
    <submittedName>
        <fullName evidence="6">Uncharacterized protein</fullName>
    </submittedName>
</protein>
<dbReference type="RefSeq" id="XP_004039317.1">
    <property type="nucleotide sequence ID" value="XM_004039269.1"/>
</dbReference>
<organism evidence="6 7">
    <name type="scientific">Ichthyophthirius multifiliis</name>
    <name type="common">White spot disease agent</name>
    <name type="synonym">Ich</name>
    <dbReference type="NCBI Taxonomy" id="5932"/>
    <lineage>
        <taxon>Eukaryota</taxon>
        <taxon>Sar</taxon>
        <taxon>Alveolata</taxon>
        <taxon>Ciliophora</taxon>
        <taxon>Intramacronucleata</taxon>
        <taxon>Oligohymenophorea</taxon>
        <taxon>Hymenostomatida</taxon>
        <taxon>Ophryoglenina</taxon>
        <taxon>Ichthyophthirius</taxon>
    </lineage>
</organism>
<evidence type="ECO:0000256" key="2">
    <source>
        <dbReference type="ARBA" id="ARBA00022692"/>
    </source>
</evidence>
<evidence type="ECO:0000256" key="5">
    <source>
        <dbReference type="SAM" id="Phobius"/>
    </source>
</evidence>
<dbReference type="InterPro" id="IPR006214">
    <property type="entry name" value="Bax_inhibitor_1-related"/>
</dbReference>
<dbReference type="AlphaFoldDB" id="G0QL84"/>
<evidence type="ECO:0000256" key="1">
    <source>
        <dbReference type="ARBA" id="ARBA00004141"/>
    </source>
</evidence>
<feature type="transmembrane region" description="Helical" evidence="5">
    <location>
        <begin position="48"/>
        <end position="72"/>
    </location>
</feature>
<keyword evidence="2 5" id="KW-0812">Transmembrane</keyword>
<dbReference type="Pfam" id="PF01027">
    <property type="entry name" value="Bax1-I"/>
    <property type="match status" value="1"/>
</dbReference>
<sequence length="107" mass="11686">MYKPKNSLLSLGSSLYAGLFGLIGLQLAGLITQLAIGPNLFTFMCHRADCFIGIGIFTAFIAYDTHVAMMAYENGNADHLGTSISFALDFWNVLVRVAEMIGIFTRD</sequence>
<dbReference type="eggNOG" id="ENOG502RHVR">
    <property type="taxonomic scope" value="Eukaryota"/>
</dbReference>
<evidence type="ECO:0000313" key="6">
    <source>
        <dbReference type="EMBL" id="EGR34013.1"/>
    </source>
</evidence>
<dbReference type="GeneID" id="14910209"/>
<evidence type="ECO:0000256" key="3">
    <source>
        <dbReference type="ARBA" id="ARBA00022989"/>
    </source>
</evidence>
<dbReference type="EMBL" id="GL983233">
    <property type="protein sequence ID" value="EGR34013.1"/>
    <property type="molecule type" value="Genomic_DNA"/>
</dbReference>
<dbReference type="GO" id="GO:0016020">
    <property type="term" value="C:membrane"/>
    <property type="evidence" value="ECO:0007669"/>
    <property type="project" value="UniProtKB-SubCell"/>
</dbReference>
<evidence type="ECO:0000313" key="7">
    <source>
        <dbReference type="Proteomes" id="UP000008983"/>
    </source>
</evidence>
<name>G0QL84_ICHMU</name>
<keyword evidence="7" id="KW-1185">Reference proteome</keyword>
<dbReference type="InParanoid" id="G0QL84"/>
<dbReference type="STRING" id="857967.G0QL84"/>
<keyword evidence="3 5" id="KW-1133">Transmembrane helix</keyword>
<dbReference type="OrthoDB" id="1277691at2759"/>